<name>A0A3Q9BZ67_9ACTN</name>
<gene>
    <name evidence="1" type="ORF">EJC51_18050</name>
</gene>
<dbReference type="InterPro" id="IPR009097">
    <property type="entry name" value="Cyclic_Pdiesterase"/>
</dbReference>
<protein>
    <recommendedName>
        <fullName evidence="3">2'-5' RNA ligase family protein</fullName>
    </recommendedName>
</protein>
<proteinExistence type="predicted"/>
<evidence type="ECO:0000313" key="1">
    <source>
        <dbReference type="EMBL" id="AZP17835.1"/>
    </source>
</evidence>
<evidence type="ECO:0008006" key="3">
    <source>
        <dbReference type="Google" id="ProtNLM"/>
    </source>
</evidence>
<dbReference type="SUPFAM" id="SSF55144">
    <property type="entry name" value="LigT-like"/>
    <property type="match status" value="1"/>
</dbReference>
<dbReference type="AlphaFoldDB" id="A0A3Q9BZ67"/>
<evidence type="ECO:0000313" key="2">
    <source>
        <dbReference type="Proteomes" id="UP000280197"/>
    </source>
</evidence>
<sequence>MQPFTPSFRHQDWESGVGALHLYVLPDPAVDADLFTLISECRTVLHDYPVWRLPDDLVHITVEMDAYAPSTGISTDERARLIAALKARLTGIEPFTVLCGSPIANRTGAILDTYPDLGLSALRNLVRNALWEVHDRPAISDSGGRGHASLGYAYGNADSDPLQSALRKITPSHAPLTVSHLDLLDVRWTAHPAPGDSVRWKMSWDPIARLPLGTA</sequence>
<reference evidence="1 2" key="1">
    <citation type="submission" date="2018-12" db="EMBL/GenBank/DDBJ databases">
        <authorList>
            <person name="Li K."/>
        </authorList>
    </citation>
    <scope>NUCLEOTIDE SEQUENCE [LARGE SCALE GENOMIC DNA]</scope>
    <source>
        <strain evidence="2">CR22</strain>
    </source>
</reference>
<dbReference type="RefSeq" id="WP_126272026.1">
    <property type="nucleotide sequence ID" value="NZ_CP034463.1"/>
</dbReference>
<keyword evidence="2" id="KW-1185">Reference proteome</keyword>
<accession>A0A3Q9BZ67</accession>
<dbReference type="Proteomes" id="UP000280197">
    <property type="component" value="Chromosome"/>
</dbReference>
<dbReference type="KEGG" id="saqu:EJC51_18050"/>
<organism evidence="1 2">
    <name type="scientific">Streptomyces aquilus</name>
    <dbReference type="NCBI Taxonomy" id="2548456"/>
    <lineage>
        <taxon>Bacteria</taxon>
        <taxon>Bacillati</taxon>
        <taxon>Actinomycetota</taxon>
        <taxon>Actinomycetes</taxon>
        <taxon>Kitasatosporales</taxon>
        <taxon>Streptomycetaceae</taxon>
        <taxon>Streptomyces</taxon>
    </lineage>
</organism>
<dbReference type="EMBL" id="CP034463">
    <property type="protein sequence ID" value="AZP17835.1"/>
    <property type="molecule type" value="Genomic_DNA"/>
</dbReference>